<keyword evidence="2" id="KW-1185">Reference proteome</keyword>
<evidence type="ECO:0000313" key="2">
    <source>
        <dbReference type="Proteomes" id="UP001153269"/>
    </source>
</evidence>
<accession>A0A9N7UEK4</accession>
<dbReference type="EMBL" id="CADEAL010001112">
    <property type="protein sequence ID" value="CAB1429112.1"/>
    <property type="molecule type" value="Genomic_DNA"/>
</dbReference>
<gene>
    <name evidence="1" type="ORF">PLEPLA_LOCUS17087</name>
</gene>
<evidence type="ECO:0000313" key="1">
    <source>
        <dbReference type="EMBL" id="CAB1429112.1"/>
    </source>
</evidence>
<proteinExistence type="predicted"/>
<protein>
    <submittedName>
        <fullName evidence="1">Uncharacterized protein</fullName>
    </submittedName>
</protein>
<dbReference type="AlphaFoldDB" id="A0A9N7UEK4"/>
<dbReference type="Proteomes" id="UP001153269">
    <property type="component" value="Unassembled WGS sequence"/>
</dbReference>
<sequence>MWGCTPADERRLSLMCEGVERGGLEGKIVAAIMISEEKHSVLLDTGSGSKRLLFPRTEPTVLHTFDSECLDVCSCLIVFRCVRGTTTPDAAEPETNTPFSPPNPPPLLVPPLSSLVHPNLPLCPPLLSIVSAENGGMSSR</sequence>
<name>A0A9N7UEK4_PLEPL</name>
<reference evidence="1" key="1">
    <citation type="submission" date="2020-03" db="EMBL/GenBank/DDBJ databases">
        <authorList>
            <person name="Weist P."/>
        </authorList>
    </citation>
    <scope>NUCLEOTIDE SEQUENCE</scope>
</reference>
<organism evidence="1 2">
    <name type="scientific">Pleuronectes platessa</name>
    <name type="common">European plaice</name>
    <dbReference type="NCBI Taxonomy" id="8262"/>
    <lineage>
        <taxon>Eukaryota</taxon>
        <taxon>Metazoa</taxon>
        <taxon>Chordata</taxon>
        <taxon>Craniata</taxon>
        <taxon>Vertebrata</taxon>
        <taxon>Euteleostomi</taxon>
        <taxon>Actinopterygii</taxon>
        <taxon>Neopterygii</taxon>
        <taxon>Teleostei</taxon>
        <taxon>Neoteleostei</taxon>
        <taxon>Acanthomorphata</taxon>
        <taxon>Carangaria</taxon>
        <taxon>Pleuronectiformes</taxon>
        <taxon>Pleuronectoidei</taxon>
        <taxon>Pleuronectidae</taxon>
        <taxon>Pleuronectes</taxon>
    </lineage>
</organism>
<comment type="caution">
    <text evidence="1">The sequence shown here is derived from an EMBL/GenBank/DDBJ whole genome shotgun (WGS) entry which is preliminary data.</text>
</comment>